<evidence type="ECO:0000256" key="6">
    <source>
        <dbReference type="SAM" id="Phobius"/>
    </source>
</evidence>
<evidence type="ECO:0000256" key="5">
    <source>
        <dbReference type="ARBA" id="ARBA00022737"/>
    </source>
</evidence>
<name>A0A1J3FQ97_NOCCA</name>
<reference evidence="8" key="1">
    <citation type="submission" date="2016-07" db="EMBL/GenBank/DDBJ databases">
        <title>De novo transcriptome assembly of four accessions of the metal hyperaccumulator plant Noccaea caerulescens.</title>
        <authorList>
            <person name="Blande D."/>
            <person name="Halimaa P."/>
            <person name="Tervahauta A.I."/>
            <person name="Aarts M.G."/>
            <person name="Karenlampi S.O."/>
        </authorList>
    </citation>
    <scope>NUCLEOTIDE SEQUENCE</scope>
</reference>
<protein>
    <submittedName>
        <fullName evidence="8">Uncharacterized protein</fullName>
    </submittedName>
</protein>
<keyword evidence="6" id="KW-1133">Transmembrane helix</keyword>
<accession>A0A1J3FQ97</accession>
<dbReference type="GO" id="GO:0030488">
    <property type="term" value="P:tRNA methylation"/>
    <property type="evidence" value="ECO:0007669"/>
    <property type="project" value="TreeGrafter"/>
</dbReference>
<evidence type="ECO:0000313" key="8">
    <source>
        <dbReference type="EMBL" id="JAU45590.1"/>
    </source>
</evidence>
<dbReference type="InterPro" id="IPR051973">
    <property type="entry name" value="tRNA_Anticodon_Mtase-Reg"/>
</dbReference>
<dbReference type="PANTHER" id="PTHR14344">
    <property type="entry name" value="WD REPEAT PROTEIN"/>
    <property type="match status" value="1"/>
</dbReference>
<organism evidence="8">
    <name type="scientific">Noccaea caerulescens</name>
    <name type="common">Alpine penny-cress</name>
    <name type="synonym">Thlaspi caerulescens</name>
    <dbReference type="NCBI Taxonomy" id="107243"/>
    <lineage>
        <taxon>Eukaryota</taxon>
        <taxon>Viridiplantae</taxon>
        <taxon>Streptophyta</taxon>
        <taxon>Embryophyta</taxon>
        <taxon>Tracheophyta</taxon>
        <taxon>Spermatophyta</taxon>
        <taxon>Magnoliopsida</taxon>
        <taxon>eudicotyledons</taxon>
        <taxon>Gunneridae</taxon>
        <taxon>Pentapetalae</taxon>
        <taxon>rosids</taxon>
        <taxon>malvids</taxon>
        <taxon>Brassicales</taxon>
        <taxon>Brassicaceae</taxon>
        <taxon>Coluteocarpeae</taxon>
        <taxon>Noccaea</taxon>
    </lineage>
</organism>
<gene>
    <name evidence="7" type="ORF">GA_TR19313_c0_g1_i1_g.63675</name>
    <name evidence="8" type="ORF">LC_TR7370_c0_g1_i1_g.24953</name>
    <name evidence="9" type="ORF">LE_TR5353_c2_g1_i1_g.17729</name>
</gene>
<evidence type="ECO:0000256" key="3">
    <source>
        <dbReference type="ARBA" id="ARBA00022574"/>
    </source>
</evidence>
<evidence type="ECO:0000313" key="9">
    <source>
        <dbReference type="EMBL" id="JAU65556.1"/>
    </source>
</evidence>
<proteinExistence type="predicted"/>
<keyword evidence="6" id="KW-0812">Transmembrane</keyword>
<dbReference type="EMBL" id="GEVL01011785">
    <property type="protein sequence ID" value="JAU65556.1"/>
    <property type="molecule type" value="Transcribed_RNA"/>
</dbReference>
<keyword evidence="4" id="KW-0819">tRNA processing</keyword>
<feature type="transmembrane region" description="Helical" evidence="6">
    <location>
        <begin position="208"/>
        <end position="230"/>
    </location>
</feature>
<dbReference type="GO" id="GO:0005737">
    <property type="term" value="C:cytoplasm"/>
    <property type="evidence" value="ECO:0007669"/>
    <property type="project" value="UniProtKB-SubCell"/>
</dbReference>
<dbReference type="AlphaFoldDB" id="A0A1J3FQ97"/>
<dbReference type="EMBL" id="GEVI01005419">
    <property type="protein sequence ID" value="JAU26901.1"/>
    <property type="molecule type" value="Transcribed_RNA"/>
</dbReference>
<feature type="transmembrane region" description="Helical" evidence="6">
    <location>
        <begin position="148"/>
        <end position="167"/>
    </location>
</feature>
<keyword evidence="3" id="KW-0853">WD repeat</keyword>
<dbReference type="PANTHER" id="PTHR14344:SF3">
    <property type="entry name" value="WD REPEAT-CONTAINING PROTEIN 6"/>
    <property type="match status" value="1"/>
</dbReference>
<evidence type="ECO:0000313" key="7">
    <source>
        <dbReference type="EMBL" id="JAU26901.1"/>
    </source>
</evidence>
<dbReference type="EMBL" id="GEVK01007242">
    <property type="protein sequence ID" value="JAU45590.1"/>
    <property type="molecule type" value="Transcribed_RNA"/>
</dbReference>
<comment type="subcellular location">
    <subcellularLocation>
        <location evidence="1">Cytoplasm</location>
    </subcellularLocation>
</comment>
<keyword evidence="6" id="KW-0472">Membrane</keyword>
<keyword evidence="2" id="KW-0963">Cytoplasm</keyword>
<keyword evidence="5" id="KW-0677">Repeat</keyword>
<evidence type="ECO:0000256" key="2">
    <source>
        <dbReference type="ARBA" id="ARBA00022490"/>
    </source>
</evidence>
<sequence>MAEDNSRRKWNPHAGPYLGEVSSLAFLNLPQDVTSIPYLLAGSGSEILLYDLSSGELIRSFLVFEGVRVHGTVCSSSFVRSEDRYTYKLVIFGEKRVKIFSLIVESASSNGEISVNLEMLDSLPRLYNWVFDVCFLQDHRKKKTNFELLDVVIILSAFGILQNHVWLLKFSHQKGVYCILCDHGATLFRRSASLLALFSMRSLFGGQLALMVTTWTMGIIVLPICVDLFVMRVRYFAFFVLWMDLKF</sequence>
<evidence type="ECO:0000256" key="1">
    <source>
        <dbReference type="ARBA" id="ARBA00004496"/>
    </source>
</evidence>
<evidence type="ECO:0000256" key="4">
    <source>
        <dbReference type="ARBA" id="ARBA00022694"/>
    </source>
</evidence>